<gene>
    <name evidence="8 9" type="primary">LOC112052723</name>
</gene>
<comment type="subcellular location">
    <subcellularLocation>
        <location evidence="1">Membrane</location>
        <topology evidence="1">Multi-pass membrane protein</topology>
    </subcellularLocation>
</comment>
<dbReference type="OrthoDB" id="690928at2759"/>
<dbReference type="PANTHER" id="PTHR46346">
    <property type="entry name" value="PHOSPHATIDYLINOSITOL N-ACETYLGLUCOSAMINYLTRANSFERASE SUBUNIT P"/>
    <property type="match status" value="1"/>
</dbReference>
<name>A0A6J1NS46_BICAN</name>
<dbReference type="InterPro" id="IPR013717">
    <property type="entry name" value="PIG-P"/>
</dbReference>
<keyword evidence="8 9" id="KW-0808">Transferase</keyword>
<evidence type="ECO:0000256" key="2">
    <source>
        <dbReference type="ARBA" id="ARBA00022692"/>
    </source>
</evidence>
<evidence type="ECO:0000256" key="1">
    <source>
        <dbReference type="ARBA" id="ARBA00004141"/>
    </source>
</evidence>
<dbReference type="RefSeq" id="XP_023947683.2">
    <property type="nucleotide sequence ID" value="XM_024091915.2"/>
</dbReference>
<dbReference type="GO" id="GO:0005737">
    <property type="term" value="C:cytoplasm"/>
    <property type="evidence" value="ECO:0007669"/>
    <property type="project" value="UniProtKB-SubCell"/>
</dbReference>
<feature type="transmembrane region" description="Helical" evidence="5">
    <location>
        <begin position="14"/>
        <end position="36"/>
    </location>
</feature>
<accession>A0A6J1NS46</accession>
<proteinExistence type="predicted"/>
<dbReference type="KEGG" id="bany:112052723"/>
<evidence type="ECO:0000256" key="5">
    <source>
        <dbReference type="SAM" id="Phobius"/>
    </source>
</evidence>
<dbReference type="InterPro" id="IPR052263">
    <property type="entry name" value="GPI_Anchor_Biosynth"/>
</dbReference>
<sequence>MPEHTPAPTPSRSLYGFFMFVFSKIILIIYCIWAVTPDNYLHYINIYYYPQKYWSTAVPIQCLVALTIFAFFVYPSSNLMLTTSIDSMKTVRDSFSQYDNQNLETNYETLDNICICKDHNKCMKHSYIATPKEFRDNTVPQLKEYDVSYISRKLYHSRNKKIS</sequence>
<dbReference type="Pfam" id="PF08510">
    <property type="entry name" value="PIG-P"/>
    <property type="match status" value="1"/>
</dbReference>
<dbReference type="GO" id="GO:0000408">
    <property type="term" value="C:EKC/KEOPS complex"/>
    <property type="evidence" value="ECO:0007669"/>
    <property type="project" value="TreeGrafter"/>
</dbReference>
<keyword evidence="7" id="KW-1185">Reference proteome</keyword>
<dbReference type="GO" id="GO:0008033">
    <property type="term" value="P:tRNA processing"/>
    <property type="evidence" value="ECO:0007669"/>
    <property type="project" value="UniProtKB-KW"/>
</dbReference>
<feature type="domain" description="PIG-P" evidence="6">
    <location>
        <begin position="12"/>
        <end position="155"/>
    </location>
</feature>
<organism evidence="7 9">
    <name type="scientific">Bicyclus anynana</name>
    <name type="common">Squinting bush brown butterfly</name>
    <dbReference type="NCBI Taxonomy" id="110368"/>
    <lineage>
        <taxon>Eukaryota</taxon>
        <taxon>Metazoa</taxon>
        <taxon>Ecdysozoa</taxon>
        <taxon>Arthropoda</taxon>
        <taxon>Hexapoda</taxon>
        <taxon>Insecta</taxon>
        <taxon>Pterygota</taxon>
        <taxon>Neoptera</taxon>
        <taxon>Endopterygota</taxon>
        <taxon>Lepidoptera</taxon>
        <taxon>Glossata</taxon>
        <taxon>Ditrysia</taxon>
        <taxon>Papilionoidea</taxon>
        <taxon>Nymphalidae</taxon>
        <taxon>Satyrinae</taxon>
        <taxon>Satyrini</taxon>
        <taxon>Mycalesina</taxon>
        <taxon>Bicyclus</taxon>
    </lineage>
</organism>
<dbReference type="GO" id="GO:0070525">
    <property type="term" value="P:tRNA threonylcarbamoyladenosine metabolic process"/>
    <property type="evidence" value="ECO:0007669"/>
    <property type="project" value="TreeGrafter"/>
</dbReference>
<evidence type="ECO:0000313" key="7">
    <source>
        <dbReference type="Proteomes" id="UP001652582"/>
    </source>
</evidence>
<dbReference type="Proteomes" id="UP001652582">
    <property type="component" value="Chromosome 5"/>
</dbReference>
<evidence type="ECO:0000313" key="8">
    <source>
        <dbReference type="RefSeq" id="XP_023947676.1"/>
    </source>
</evidence>
<keyword evidence="3 5" id="KW-1133">Transmembrane helix</keyword>
<evidence type="ECO:0000259" key="6">
    <source>
        <dbReference type="Pfam" id="PF08510"/>
    </source>
</evidence>
<evidence type="ECO:0000313" key="9">
    <source>
        <dbReference type="RefSeq" id="XP_023947683.2"/>
    </source>
</evidence>
<dbReference type="PANTHER" id="PTHR46346:SF1">
    <property type="entry name" value="PHOSPHATIDYLINOSITOL N-ACETYLGLUCOSAMINYLTRANSFERASE SUBUNIT P"/>
    <property type="match status" value="1"/>
</dbReference>
<dbReference type="GO" id="GO:0005634">
    <property type="term" value="C:nucleus"/>
    <property type="evidence" value="ECO:0007669"/>
    <property type="project" value="UniProtKB-SubCell"/>
</dbReference>
<accession>A0A6J1NW93</accession>
<feature type="transmembrane region" description="Helical" evidence="5">
    <location>
        <begin position="56"/>
        <end position="74"/>
    </location>
</feature>
<dbReference type="RefSeq" id="XP_023947676.1">
    <property type="nucleotide sequence ID" value="XM_024091908.1"/>
</dbReference>
<reference evidence="9" key="1">
    <citation type="submission" date="2025-05" db="UniProtKB">
        <authorList>
            <consortium name="RefSeq"/>
        </authorList>
    </citation>
    <scope>IDENTIFICATION</scope>
</reference>
<keyword evidence="2 5" id="KW-0812">Transmembrane</keyword>
<evidence type="ECO:0000256" key="4">
    <source>
        <dbReference type="ARBA" id="ARBA00023136"/>
    </source>
</evidence>
<keyword evidence="4 5" id="KW-0472">Membrane</keyword>
<dbReference type="GO" id="GO:0016757">
    <property type="term" value="F:glycosyltransferase activity"/>
    <property type="evidence" value="ECO:0007669"/>
    <property type="project" value="UniProtKB-KW"/>
</dbReference>
<keyword evidence="8 9" id="KW-0328">Glycosyltransferase</keyword>
<dbReference type="CTD" id="43168"/>
<evidence type="ECO:0000256" key="3">
    <source>
        <dbReference type="ARBA" id="ARBA00022989"/>
    </source>
</evidence>
<dbReference type="AlphaFoldDB" id="A0A6J1NS46"/>
<protein>
    <submittedName>
        <fullName evidence="8 9">Phosphatidylinositol N-acetylglucosaminyltransferase subunit P</fullName>
    </submittedName>
</protein>
<dbReference type="GeneID" id="112052723"/>